<dbReference type="PATRIC" id="fig|1618477.3.peg.70"/>
<evidence type="ECO:0000256" key="6">
    <source>
        <dbReference type="HAMAP-Rule" id="MF_00693"/>
    </source>
</evidence>
<dbReference type="EMBL" id="LBPP01000003">
    <property type="protein sequence ID" value="KKP61367.1"/>
    <property type="molecule type" value="Genomic_DNA"/>
</dbReference>
<dbReference type="SUPFAM" id="SSF75625">
    <property type="entry name" value="YebC-like"/>
    <property type="match status" value="1"/>
</dbReference>
<keyword evidence="4 6" id="KW-0238">DNA-binding</keyword>
<keyword evidence="3 6" id="KW-0805">Transcription regulation</keyword>
<dbReference type="Gene3D" id="1.10.10.200">
    <property type="match status" value="1"/>
</dbReference>
<evidence type="ECO:0000256" key="1">
    <source>
        <dbReference type="ARBA" id="ARBA00008724"/>
    </source>
</evidence>
<evidence type="ECO:0000256" key="5">
    <source>
        <dbReference type="ARBA" id="ARBA00023163"/>
    </source>
</evidence>
<protein>
    <recommendedName>
        <fullName evidence="6">Probable transcriptional regulatory protein UR54_C0003G0018</fullName>
    </recommendedName>
</protein>
<dbReference type="Gene3D" id="3.30.70.980">
    <property type="match status" value="2"/>
</dbReference>
<comment type="subcellular location">
    <subcellularLocation>
        <location evidence="6">Cytoplasm</location>
    </subcellularLocation>
</comment>
<evidence type="ECO:0000313" key="10">
    <source>
        <dbReference type="Proteomes" id="UP000034688"/>
    </source>
</evidence>
<dbReference type="GO" id="GO:0005829">
    <property type="term" value="C:cytosol"/>
    <property type="evidence" value="ECO:0007669"/>
    <property type="project" value="TreeGrafter"/>
</dbReference>
<keyword evidence="5 6" id="KW-0804">Transcription</keyword>
<dbReference type="InterPro" id="IPR049083">
    <property type="entry name" value="TACO1_YebC_N"/>
</dbReference>
<evidence type="ECO:0000259" key="8">
    <source>
        <dbReference type="Pfam" id="PF20772"/>
    </source>
</evidence>
<dbReference type="InterPro" id="IPR029072">
    <property type="entry name" value="YebC-like"/>
</dbReference>
<dbReference type="HAMAP" id="MF_00693">
    <property type="entry name" value="Transcrip_reg_TACO1"/>
    <property type="match status" value="1"/>
</dbReference>
<dbReference type="AlphaFoldDB" id="A0A0G0E1T8"/>
<dbReference type="NCBIfam" id="TIGR01033">
    <property type="entry name" value="YebC/PmpR family DNA-binding transcriptional regulator"/>
    <property type="match status" value="1"/>
</dbReference>
<organism evidence="9 10">
    <name type="scientific">Candidatus Roizmanbacteria bacterium GW2011_GWA2_34_18</name>
    <dbReference type="NCBI Taxonomy" id="1618477"/>
    <lineage>
        <taxon>Bacteria</taxon>
        <taxon>Candidatus Roizmaniibacteriota</taxon>
    </lineage>
</organism>
<name>A0A0G0E1T8_9BACT</name>
<dbReference type="GO" id="GO:0006355">
    <property type="term" value="P:regulation of DNA-templated transcription"/>
    <property type="evidence" value="ECO:0007669"/>
    <property type="project" value="UniProtKB-UniRule"/>
</dbReference>
<dbReference type="InterPro" id="IPR002876">
    <property type="entry name" value="Transcrip_reg_TACO1-like"/>
</dbReference>
<evidence type="ECO:0000256" key="2">
    <source>
        <dbReference type="ARBA" id="ARBA00022490"/>
    </source>
</evidence>
<dbReference type="PANTHER" id="PTHR12532:SF6">
    <property type="entry name" value="TRANSCRIPTIONAL REGULATORY PROTEIN YEBC-RELATED"/>
    <property type="match status" value="1"/>
</dbReference>
<dbReference type="FunFam" id="1.10.10.200:FF:000002">
    <property type="entry name" value="Probable transcriptional regulatory protein CLM62_37755"/>
    <property type="match status" value="1"/>
</dbReference>
<reference evidence="9 10" key="1">
    <citation type="journal article" date="2015" name="Nature">
        <title>rRNA introns, odd ribosomes, and small enigmatic genomes across a large radiation of phyla.</title>
        <authorList>
            <person name="Brown C.T."/>
            <person name="Hug L.A."/>
            <person name="Thomas B.C."/>
            <person name="Sharon I."/>
            <person name="Castelle C.J."/>
            <person name="Singh A."/>
            <person name="Wilkins M.J."/>
            <person name="Williams K.H."/>
            <person name="Banfield J.F."/>
        </authorList>
    </citation>
    <scope>NUCLEOTIDE SEQUENCE [LARGE SCALE GENOMIC DNA]</scope>
</reference>
<dbReference type="Pfam" id="PF20772">
    <property type="entry name" value="TACO1_YebC_N"/>
    <property type="match status" value="1"/>
</dbReference>
<sequence length="238" mass="26666">MSGHSKWANIKRKKQANDLVKGNVFAKMSHLITLAVFEGGGIVESENNIKLRLAIDKAKAVNMPKENIKRAIEKGSGPNQTMLKEIVYEGFGPYGVFLLILSTTDNSNRTSSEIRNMLEKNSGKLGTPGSVSYLFKKCAFVSFIKTEVNEEAVFKIGEELQAFDINEDNSHFFVFFPFSNFGLLKTHLSNIKYDLAEIDYLPTMPVILDSSEKEKKVLDIVEALESLDDIQRVYTNLG</sequence>
<dbReference type="Proteomes" id="UP000034688">
    <property type="component" value="Unassembled WGS sequence"/>
</dbReference>
<dbReference type="PANTHER" id="PTHR12532">
    <property type="entry name" value="TRANSLATIONAL ACTIVATOR OF CYTOCHROME C OXIDASE 1"/>
    <property type="match status" value="1"/>
</dbReference>
<dbReference type="NCBIfam" id="NF009044">
    <property type="entry name" value="PRK12378.1"/>
    <property type="match status" value="1"/>
</dbReference>
<dbReference type="STRING" id="1618477.UR54_C0003G0018"/>
<accession>A0A0G0E1T8</accession>
<evidence type="ECO:0000256" key="4">
    <source>
        <dbReference type="ARBA" id="ARBA00023125"/>
    </source>
</evidence>
<keyword evidence="2 6" id="KW-0963">Cytoplasm</keyword>
<comment type="similarity">
    <text evidence="1 6">Belongs to the TACO1 family.</text>
</comment>
<evidence type="ECO:0000313" key="9">
    <source>
        <dbReference type="EMBL" id="KKP61367.1"/>
    </source>
</evidence>
<dbReference type="GO" id="GO:0003677">
    <property type="term" value="F:DNA binding"/>
    <property type="evidence" value="ECO:0007669"/>
    <property type="project" value="UniProtKB-UniRule"/>
</dbReference>
<feature type="domain" description="TACO1/YebC-like second and third" evidence="7">
    <location>
        <begin position="84"/>
        <end position="237"/>
    </location>
</feature>
<dbReference type="Pfam" id="PF01709">
    <property type="entry name" value="Transcrip_reg"/>
    <property type="match status" value="1"/>
</dbReference>
<dbReference type="InterPro" id="IPR048300">
    <property type="entry name" value="TACO1_YebC-like_2nd/3rd_dom"/>
</dbReference>
<dbReference type="InterPro" id="IPR017856">
    <property type="entry name" value="Integrase-like_N"/>
</dbReference>
<proteinExistence type="inferred from homology"/>
<dbReference type="InterPro" id="IPR026564">
    <property type="entry name" value="Transcrip_reg_TACO1-like_dom3"/>
</dbReference>
<evidence type="ECO:0000256" key="3">
    <source>
        <dbReference type="ARBA" id="ARBA00023015"/>
    </source>
</evidence>
<gene>
    <name evidence="9" type="ORF">UR54_C0003G0018</name>
</gene>
<feature type="domain" description="TACO1/YebC-like N-terminal" evidence="8">
    <location>
        <begin position="5"/>
        <end position="77"/>
    </location>
</feature>
<comment type="caution">
    <text evidence="9">The sequence shown here is derived from an EMBL/GenBank/DDBJ whole genome shotgun (WGS) entry which is preliminary data.</text>
</comment>
<evidence type="ECO:0000259" key="7">
    <source>
        <dbReference type="Pfam" id="PF01709"/>
    </source>
</evidence>